<keyword evidence="3" id="KW-1185">Reference proteome</keyword>
<dbReference type="EMBL" id="VYYT01000107">
    <property type="protein sequence ID" value="KAK2769675.1"/>
    <property type="molecule type" value="Genomic_DNA"/>
</dbReference>
<organism evidence="2 3">
    <name type="scientific">Colletotrichum kahawae</name>
    <name type="common">Coffee berry disease fungus</name>
    <dbReference type="NCBI Taxonomy" id="34407"/>
    <lineage>
        <taxon>Eukaryota</taxon>
        <taxon>Fungi</taxon>
        <taxon>Dikarya</taxon>
        <taxon>Ascomycota</taxon>
        <taxon>Pezizomycotina</taxon>
        <taxon>Sordariomycetes</taxon>
        <taxon>Hypocreomycetidae</taxon>
        <taxon>Glomerellales</taxon>
        <taxon>Glomerellaceae</taxon>
        <taxon>Colletotrichum</taxon>
        <taxon>Colletotrichum gloeosporioides species complex</taxon>
    </lineage>
</organism>
<dbReference type="AlphaFoldDB" id="A0AAE0D9F4"/>
<proteinExistence type="predicted"/>
<name>A0AAE0D9F4_COLKA</name>
<accession>A0AAE0D9F4</accession>
<feature type="compositionally biased region" description="Low complexity" evidence="1">
    <location>
        <begin position="292"/>
        <end position="302"/>
    </location>
</feature>
<dbReference type="Proteomes" id="UP001281614">
    <property type="component" value="Unassembled WGS sequence"/>
</dbReference>
<sequence>MSSSKSDLCADGCRPSRHQEPDSSWLNTGSALFPNFTHLNSNDLGSKLRLAAKDIEGTANRSEATSPTQILRKYRCLPCSRPENLVSAFHRRWTDPKTSCPTRRDAFALVIMGLGQPCQQEQVTWTGTGPAPKFAAKPEISYMRLAIDIMVDRERGNTLEDAQIYFLVALYAFHNGVYTECSRLLPRAIRILRCIWKWHDLIWSRSDRDWFVMATFANCIYFEMYMIIRRRWPVFLPHPWPSEEPDGDDVQHHAEGFSSSIQHVMRGIANGCRFTTAAGCAPRHGGLGCGSHGASSRSSGRAPVCRDDYSAGAHPPRDQQSDLSPVARVSRTLALSVRDLDDGAGRASMQAPDKGPNRPTQHHRVEPFVAACTPEALTSA</sequence>
<evidence type="ECO:0000256" key="1">
    <source>
        <dbReference type="SAM" id="MobiDB-lite"/>
    </source>
</evidence>
<feature type="region of interest" description="Disordered" evidence="1">
    <location>
        <begin position="289"/>
        <end position="380"/>
    </location>
</feature>
<feature type="compositionally biased region" description="Basic and acidic residues" evidence="1">
    <location>
        <begin position="304"/>
        <end position="320"/>
    </location>
</feature>
<evidence type="ECO:0000313" key="3">
    <source>
        <dbReference type="Proteomes" id="UP001281614"/>
    </source>
</evidence>
<comment type="caution">
    <text evidence="2">The sequence shown here is derived from an EMBL/GenBank/DDBJ whole genome shotgun (WGS) entry which is preliminary data.</text>
</comment>
<gene>
    <name evidence="2" type="ORF">CKAH01_15042</name>
</gene>
<evidence type="ECO:0000313" key="2">
    <source>
        <dbReference type="EMBL" id="KAK2769675.1"/>
    </source>
</evidence>
<protein>
    <submittedName>
        <fullName evidence="2">Uncharacterized protein</fullName>
    </submittedName>
</protein>
<reference evidence="2" key="1">
    <citation type="submission" date="2023-02" db="EMBL/GenBank/DDBJ databases">
        <title>Colletotrichum kahawae CIFC_Que2 genome sequencing and assembly.</title>
        <authorList>
            <person name="Baroncelli R."/>
        </authorList>
    </citation>
    <scope>NUCLEOTIDE SEQUENCE</scope>
    <source>
        <strain evidence="2">CIFC_Que2</strain>
    </source>
</reference>
<feature type="region of interest" description="Disordered" evidence="1">
    <location>
        <begin position="1"/>
        <end position="22"/>
    </location>
</feature>